<accession>A0A4Z1HZS6</accession>
<name>A0A4Z1HZS6_9HELO</name>
<protein>
    <submittedName>
        <fullName evidence="1">Uncharacterized protein</fullName>
    </submittedName>
</protein>
<dbReference type="EMBL" id="PQXJ01000264">
    <property type="protein sequence ID" value="TGO54575.1"/>
    <property type="molecule type" value="Genomic_DNA"/>
</dbReference>
<dbReference type="Proteomes" id="UP000297452">
    <property type="component" value="Unassembled WGS sequence"/>
</dbReference>
<keyword evidence="2" id="KW-1185">Reference proteome</keyword>
<evidence type="ECO:0000313" key="2">
    <source>
        <dbReference type="Proteomes" id="UP000297452"/>
    </source>
</evidence>
<sequence length="95" mass="10555">MLVYSEAESISGSEFDNWTTSPVSRRRLEHKAKGINARPTNYAAKFPKDFIVAELSPKPRIAATKAILIIAVAFVIRIVRGTFAPPLIKENTRSI</sequence>
<organism evidence="1 2">
    <name type="scientific">Botryotinia narcissicola</name>
    <dbReference type="NCBI Taxonomy" id="278944"/>
    <lineage>
        <taxon>Eukaryota</taxon>
        <taxon>Fungi</taxon>
        <taxon>Dikarya</taxon>
        <taxon>Ascomycota</taxon>
        <taxon>Pezizomycotina</taxon>
        <taxon>Leotiomycetes</taxon>
        <taxon>Helotiales</taxon>
        <taxon>Sclerotiniaceae</taxon>
        <taxon>Botryotinia</taxon>
    </lineage>
</organism>
<comment type="caution">
    <text evidence="1">The sequence shown here is derived from an EMBL/GenBank/DDBJ whole genome shotgun (WGS) entry which is preliminary data.</text>
</comment>
<evidence type="ECO:0000313" key="1">
    <source>
        <dbReference type="EMBL" id="TGO54575.1"/>
    </source>
</evidence>
<proteinExistence type="predicted"/>
<reference evidence="1 2" key="1">
    <citation type="submission" date="2017-12" db="EMBL/GenBank/DDBJ databases">
        <title>Comparative genomics of Botrytis spp.</title>
        <authorList>
            <person name="Valero-Jimenez C.A."/>
            <person name="Tapia P."/>
            <person name="Veloso J."/>
            <person name="Silva-Moreno E."/>
            <person name="Staats M."/>
            <person name="Valdes J.H."/>
            <person name="Van Kan J.A.L."/>
        </authorList>
    </citation>
    <scope>NUCLEOTIDE SEQUENCE [LARGE SCALE GENOMIC DNA]</scope>
    <source>
        <strain evidence="1 2">MUCL2120</strain>
    </source>
</reference>
<dbReference type="AlphaFoldDB" id="A0A4Z1HZS6"/>
<gene>
    <name evidence="1" type="ORF">BOTNAR_0264g00020</name>
</gene>